<accession>A0A9P6E366</accession>
<gene>
    <name evidence="1" type="ORF">CPB83DRAFT_900433</name>
</gene>
<keyword evidence="2" id="KW-1185">Reference proteome</keyword>
<dbReference type="EMBL" id="MU158005">
    <property type="protein sequence ID" value="KAF9521666.1"/>
    <property type="molecule type" value="Genomic_DNA"/>
</dbReference>
<name>A0A9P6E366_9AGAR</name>
<protein>
    <submittedName>
        <fullName evidence="1">Uncharacterized protein</fullName>
    </submittedName>
</protein>
<evidence type="ECO:0000313" key="2">
    <source>
        <dbReference type="Proteomes" id="UP000807306"/>
    </source>
</evidence>
<evidence type="ECO:0000313" key="1">
    <source>
        <dbReference type="EMBL" id="KAF9521666.1"/>
    </source>
</evidence>
<comment type="caution">
    <text evidence="1">The sequence shown here is derived from an EMBL/GenBank/DDBJ whole genome shotgun (WGS) entry which is preliminary data.</text>
</comment>
<organism evidence="1 2">
    <name type="scientific">Crepidotus variabilis</name>
    <dbReference type="NCBI Taxonomy" id="179855"/>
    <lineage>
        <taxon>Eukaryota</taxon>
        <taxon>Fungi</taxon>
        <taxon>Dikarya</taxon>
        <taxon>Basidiomycota</taxon>
        <taxon>Agaricomycotina</taxon>
        <taxon>Agaricomycetes</taxon>
        <taxon>Agaricomycetidae</taxon>
        <taxon>Agaricales</taxon>
        <taxon>Agaricineae</taxon>
        <taxon>Crepidotaceae</taxon>
        <taxon>Crepidotus</taxon>
    </lineage>
</organism>
<dbReference type="Proteomes" id="UP000807306">
    <property type="component" value="Unassembled WGS sequence"/>
</dbReference>
<reference evidence="1" key="1">
    <citation type="submission" date="2020-11" db="EMBL/GenBank/DDBJ databases">
        <authorList>
            <consortium name="DOE Joint Genome Institute"/>
            <person name="Ahrendt S."/>
            <person name="Riley R."/>
            <person name="Andreopoulos W."/>
            <person name="Labutti K."/>
            <person name="Pangilinan J."/>
            <person name="Ruiz-Duenas F.J."/>
            <person name="Barrasa J.M."/>
            <person name="Sanchez-Garcia M."/>
            <person name="Camarero S."/>
            <person name="Miyauchi S."/>
            <person name="Serrano A."/>
            <person name="Linde D."/>
            <person name="Babiker R."/>
            <person name="Drula E."/>
            <person name="Ayuso-Fernandez I."/>
            <person name="Pacheco R."/>
            <person name="Padilla G."/>
            <person name="Ferreira P."/>
            <person name="Barriuso J."/>
            <person name="Kellner H."/>
            <person name="Castanera R."/>
            <person name="Alfaro M."/>
            <person name="Ramirez L."/>
            <person name="Pisabarro A.G."/>
            <person name="Kuo A."/>
            <person name="Tritt A."/>
            <person name="Lipzen A."/>
            <person name="He G."/>
            <person name="Yan M."/>
            <person name="Ng V."/>
            <person name="Cullen D."/>
            <person name="Martin F."/>
            <person name="Rosso M.-N."/>
            <person name="Henrissat B."/>
            <person name="Hibbett D."/>
            <person name="Martinez A.T."/>
            <person name="Grigoriev I.V."/>
        </authorList>
    </citation>
    <scope>NUCLEOTIDE SEQUENCE</scope>
    <source>
        <strain evidence="1">CBS 506.95</strain>
    </source>
</reference>
<dbReference type="AlphaFoldDB" id="A0A9P6E366"/>
<sequence length="428" mass="48095">MVAVLSRRVFLQTDSFFVARVRLFGKLEINNEDILKITKLRELLEFDGGTIGMPSLSCCINFFKMGWPPYSFDPRNFGGSRQGSNSSISGYALDETAEFHQVQVGPQNHRDILQAICGIISSPSLESLTLENFWYIPYDAFDIRWIRSLKLTNVTFSEKSIKSSSRPTSDSAFGKTIKPRIVEQSQLRTFHYVFRPPLPSHWLASPLISPFSRLHTLTVEFDFMLPETPTSAFDSLLKISSATLHTLNIDLKDVKARDSPAKPVFECFPHLLQQLTGLHVLRFTVPTTMCFHLGWGGDLAKLPVSGSPMTVKNWFGQIIDVVDSLRTLKSGKLPQTLELMEVQFLVLCGTVDDVGLKEESDWTNVGDILMSIAEQLIIGGSKAPMVRAALYVQVNFAAQSENLEVLAPLVLDFPNFVKTSTRKLRLRW</sequence>
<proteinExistence type="predicted"/>